<evidence type="ECO:0000256" key="1">
    <source>
        <dbReference type="SAM" id="Phobius"/>
    </source>
</evidence>
<evidence type="ECO:0000313" key="3">
    <source>
        <dbReference type="Proteomes" id="UP000670475"/>
    </source>
</evidence>
<organism evidence="2 3">
    <name type="scientific">Streptomyces montanisoli</name>
    <dbReference type="NCBI Taxonomy" id="2798581"/>
    <lineage>
        <taxon>Bacteria</taxon>
        <taxon>Bacillati</taxon>
        <taxon>Actinomycetota</taxon>
        <taxon>Actinomycetes</taxon>
        <taxon>Kitasatosporales</taxon>
        <taxon>Streptomycetaceae</taxon>
        <taxon>Streptomyces</taxon>
    </lineage>
</organism>
<dbReference type="AlphaFoldDB" id="A0A940M845"/>
<feature type="transmembrane region" description="Helical" evidence="1">
    <location>
        <begin position="58"/>
        <end position="78"/>
    </location>
</feature>
<reference evidence="2" key="1">
    <citation type="submission" date="2021-03" db="EMBL/GenBank/DDBJ databases">
        <title>Whole genome sequence of Streptomyces bomunensis MMS17-BM035.</title>
        <authorList>
            <person name="Lee J.H."/>
        </authorList>
    </citation>
    <scope>NUCLEOTIDE SEQUENCE</scope>
    <source>
        <strain evidence="2">MMS17-BM035</strain>
    </source>
</reference>
<dbReference type="RefSeq" id="WP_209337833.1">
    <property type="nucleotide sequence ID" value="NZ_JAGIQL010000002.1"/>
</dbReference>
<proteinExistence type="predicted"/>
<feature type="transmembrane region" description="Helical" evidence="1">
    <location>
        <begin position="25"/>
        <end position="43"/>
    </location>
</feature>
<accession>A0A940M845</accession>
<keyword evidence="3" id="KW-1185">Reference proteome</keyword>
<evidence type="ECO:0000313" key="2">
    <source>
        <dbReference type="EMBL" id="MBP0456047.1"/>
    </source>
</evidence>
<dbReference type="Proteomes" id="UP000670475">
    <property type="component" value="Unassembled WGS sequence"/>
</dbReference>
<protein>
    <submittedName>
        <fullName evidence="2">Uncharacterized protein</fullName>
    </submittedName>
</protein>
<keyword evidence="1" id="KW-0472">Membrane</keyword>
<comment type="caution">
    <text evidence="2">The sequence shown here is derived from an EMBL/GenBank/DDBJ whole genome shotgun (WGS) entry which is preliminary data.</text>
</comment>
<sequence>MSDGKAKSTQLKIAKIHTKSRPVRIVGWSLFWLSAVVVVLNWIEEFSTLEALPGGHSAYYLMAGIAGGAAGLWATGVLDAK</sequence>
<keyword evidence="1" id="KW-0812">Transmembrane</keyword>
<gene>
    <name evidence="2" type="ORF">JFN87_00830</name>
</gene>
<name>A0A940M845_9ACTN</name>
<dbReference type="EMBL" id="JAGIQL010000002">
    <property type="protein sequence ID" value="MBP0456047.1"/>
    <property type="molecule type" value="Genomic_DNA"/>
</dbReference>
<keyword evidence="1" id="KW-1133">Transmembrane helix</keyword>